<reference evidence="8" key="1">
    <citation type="submission" date="2016-10" db="EMBL/GenBank/DDBJ databases">
        <authorList>
            <person name="Varghese N."/>
        </authorList>
    </citation>
    <scope>NUCLEOTIDE SEQUENCE [LARGE SCALE GENOMIC DNA]</scope>
    <source>
        <strain evidence="8">HL 19</strain>
    </source>
</reference>
<feature type="transmembrane region" description="Helical" evidence="6">
    <location>
        <begin position="104"/>
        <end position="123"/>
    </location>
</feature>
<evidence type="ECO:0000256" key="5">
    <source>
        <dbReference type="ARBA" id="ARBA00023136"/>
    </source>
</evidence>
<keyword evidence="5 6" id="KW-0472">Membrane</keyword>
<keyword evidence="4 6" id="KW-1133">Transmembrane helix</keyword>
<keyword evidence="2" id="KW-1003">Cell membrane</keyword>
<dbReference type="Pfam" id="PF03899">
    <property type="entry name" value="ATP-synt_I"/>
    <property type="match status" value="1"/>
</dbReference>
<evidence type="ECO:0000256" key="4">
    <source>
        <dbReference type="ARBA" id="ARBA00022989"/>
    </source>
</evidence>
<keyword evidence="3 6" id="KW-0812">Transmembrane</keyword>
<protein>
    <submittedName>
        <fullName evidence="7">ATP synthase I chain</fullName>
    </submittedName>
</protein>
<evidence type="ECO:0000256" key="1">
    <source>
        <dbReference type="ARBA" id="ARBA00004651"/>
    </source>
</evidence>
<dbReference type="GO" id="GO:0005886">
    <property type="term" value="C:plasma membrane"/>
    <property type="evidence" value="ECO:0007669"/>
    <property type="project" value="UniProtKB-SubCell"/>
</dbReference>
<proteinExistence type="predicted"/>
<feature type="transmembrane region" description="Helical" evidence="6">
    <location>
        <begin position="38"/>
        <end position="57"/>
    </location>
</feature>
<evidence type="ECO:0000313" key="8">
    <source>
        <dbReference type="Proteomes" id="UP000183104"/>
    </source>
</evidence>
<sequence>MDQQRDLINQTGRVVARQIVTVAAVAALAWYLGRPDMAKGLGYGGGLAALLAAMLSASLQRAADHAGEGGARILYRGAVERFVVVGVAVILAAAVWGLHIGGVIGGLIIAHVVSFIEAASLYGPRRKTE</sequence>
<dbReference type="STRING" id="381306.AN478_01760"/>
<name>A0A1G5EA64_9GAMM</name>
<gene>
    <name evidence="7" type="ORF">SAMN05661077_1543</name>
</gene>
<dbReference type="InterPro" id="IPR005598">
    <property type="entry name" value="ATP_synth_I"/>
</dbReference>
<dbReference type="AlphaFoldDB" id="A0A1G5EA64"/>
<feature type="transmembrane region" description="Helical" evidence="6">
    <location>
        <begin position="78"/>
        <end position="98"/>
    </location>
</feature>
<dbReference type="RefSeq" id="WP_074471340.1">
    <property type="nucleotide sequence ID" value="NZ_FMUN01000004.1"/>
</dbReference>
<evidence type="ECO:0000313" key="7">
    <source>
        <dbReference type="EMBL" id="SCY23651.1"/>
    </source>
</evidence>
<evidence type="ECO:0000256" key="6">
    <source>
        <dbReference type="SAM" id="Phobius"/>
    </source>
</evidence>
<comment type="subcellular location">
    <subcellularLocation>
        <location evidence="1">Cell membrane</location>
        <topology evidence="1">Multi-pass membrane protein</topology>
    </subcellularLocation>
</comment>
<accession>A0A1G5EA64</accession>
<organism evidence="7 8">
    <name type="scientific">Thiohalorhabdus denitrificans</name>
    <dbReference type="NCBI Taxonomy" id="381306"/>
    <lineage>
        <taxon>Bacteria</taxon>
        <taxon>Pseudomonadati</taxon>
        <taxon>Pseudomonadota</taxon>
        <taxon>Gammaproteobacteria</taxon>
        <taxon>Thiohalorhabdales</taxon>
        <taxon>Thiohalorhabdaceae</taxon>
        <taxon>Thiohalorhabdus</taxon>
    </lineage>
</organism>
<feature type="transmembrane region" description="Helical" evidence="6">
    <location>
        <begin position="14"/>
        <end position="32"/>
    </location>
</feature>
<evidence type="ECO:0000256" key="2">
    <source>
        <dbReference type="ARBA" id="ARBA00022475"/>
    </source>
</evidence>
<evidence type="ECO:0000256" key="3">
    <source>
        <dbReference type="ARBA" id="ARBA00022692"/>
    </source>
</evidence>
<dbReference type="EMBL" id="FMUN01000004">
    <property type="protein sequence ID" value="SCY23651.1"/>
    <property type="molecule type" value="Genomic_DNA"/>
</dbReference>
<dbReference type="Proteomes" id="UP000183104">
    <property type="component" value="Unassembled WGS sequence"/>
</dbReference>
<keyword evidence="8" id="KW-1185">Reference proteome</keyword>